<name>A0A9X9C5L3_9GAMM</name>
<evidence type="ECO:0000256" key="1">
    <source>
        <dbReference type="ARBA" id="ARBA00004781"/>
    </source>
</evidence>
<dbReference type="PANTHER" id="PTHR10491:SF4">
    <property type="entry name" value="METHIONINE ADENOSYLTRANSFERASE 2 SUBUNIT BETA"/>
    <property type="match status" value="1"/>
</dbReference>
<dbReference type="CDD" id="cd05254">
    <property type="entry name" value="dTDP_HR_like_SDR_e"/>
    <property type="match status" value="1"/>
</dbReference>
<dbReference type="Proteomes" id="UP000321307">
    <property type="component" value="Unassembled WGS sequence"/>
</dbReference>
<dbReference type="Gene3D" id="3.40.50.720">
    <property type="entry name" value="NAD(P)-binding Rossmann-like Domain"/>
    <property type="match status" value="1"/>
</dbReference>
<dbReference type="EMBL" id="VOUP01000001">
    <property type="protein sequence ID" value="TXE32797.1"/>
    <property type="molecule type" value="Genomic_DNA"/>
</dbReference>
<accession>A0A9X9C5L3</accession>
<evidence type="ECO:0000256" key="6">
    <source>
        <dbReference type="RuleBase" id="RU364082"/>
    </source>
</evidence>
<dbReference type="GO" id="GO:0019305">
    <property type="term" value="P:dTDP-rhamnose biosynthetic process"/>
    <property type="evidence" value="ECO:0007669"/>
    <property type="project" value="TreeGrafter"/>
</dbReference>
<dbReference type="FunFam" id="3.40.50.720:FF:000159">
    <property type="entry name" value="dTDP-4-dehydrorhamnose reductase"/>
    <property type="match status" value="1"/>
</dbReference>
<dbReference type="GO" id="GO:0005829">
    <property type="term" value="C:cytosol"/>
    <property type="evidence" value="ECO:0007669"/>
    <property type="project" value="TreeGrafter"/>
</dbReference>
<comment type="similarity">
    <text evidence="2 6">Belongs to the dTDP-4-dehydrorhamnose reductase family.</text>
</comment>
<keyword evidence="6" id="KW-0521">NADP</keyword>
<dbReference type="GO" id="GO:0008831">
    <property type="term" value="F:dTDP-4-dehydrorhamnose reductase activity"/>
    <property type="evidence" value="ECO:0007669"/>
    <property type="project" value="UniProtKB-EC"/>
</dbReference>
<protein>
    <recommendedName>
        <fullName evidence="4 6">dTDP-4-dehydrorhamnose reductase</fullName>
        <ecNumber evidence="3 6">1.1.1.133</ecNumber>
    </recommendedName>
</protein>
<dbReference type="InterPro" id="IPR005913">
    <property type="entry name" value="dTDP_dehydrorham_reduct"/>
</dbReference>
<comment type="cofactor">
    <cofactor evidence="6">
        <name>Mg(2+)</name>
        <dbReference type="ChEBI" id="CHEBI:18420"/>
    </cofactor>
    <text evidence="6">Binds 1 Mg(2+) ion per monomer.</text>
</comment>
<dbReference type="EC" id="1.1.1.133" evidence="3 6"/>
<dbReference type="SUPFAM" id="SSF51735">
    <property type="entry name" value="NAD(P)-binding Rossmann-fold domains"/>
    <property type="match status" value="1"/>
</dbReference>
<comment type="function">
    <text evidence="6">Catalyzes the reduction of dTDP-6-deoxy-L-lyxo-4-hexulose to yield dTDP-L-rhamnose.</text>
</comment>
<dbReference type="Gene3D" id="3.90.25.10">
    <property type="entry name" value="UDP-galactose 4-epimerase, domain 1"/>
    <property type="match status" value="1"/>
</dbReference>
<gene>
    <name evidence="8" type="primary">rfbD</name>
    <name evidence="8" type="ORF">FOT63_01695</name>
</gene>
<comment type="catalytic activity">
    <reaction evidence="5 6">
        <text>dTDP-beta-L-rhamnose + NADP(+) = dTDP-4-dehydro-beta-L-rhamnose + NADPH + H(+)</text>
        <dbReference type="Rhea" id="RHEA:21796"/>
        <dbReference type="ChEBI" id="CHEBI:15378"/>
        <dbReference type="ChEBI" id="CHEBI:57510"/>
        <dbReference type="ChEBI" id="CHEBI:57783"/>
        <dbReference type="ChEBI" id="CHEBI:58349"/>
        <dbReference type="ChEBI" id="CHEBI:62830"/>
        <dbReference type="EC" id="1.1.1.133"/>
    </reaction>
</comment>
<comment type="caution">
    <text evidence="8">The sequence shown here is derived from an EMBL/GenBank/DDBJ whole genome shotgun (WGS) entry which is preliminary data.</text>
</comment>
<keyword evidence="6 8" id="KW-0560">Oxidoreductase</keyword>
<dbReference type="AlphaFoldDB" id="A0A9X9C5L3"/>
<dbReference type="PANTHER" id="PTHR10491">
    <property type="entry name" value="DTDP-4-DEHYDRORHAMNOSE REDUCTASE"/>
    <property type="match status" value="1"/>
</dbReference>
<dbReference type="Pfam" id="PF04321">
    <property type="entry name" value="RmlD_sub_bind"/>
    <property type="match status" value="1"/>
</dbReference>
<evidence type="ECO:0000256" key="2">
    <source>
        <dbReference type="ARBA" id="ARBA00010944"/>
    </source>
</evidence>
<dbReference type="NCBIfam" id="TIGR01214">
    <property type="entry name" value="rmlD"/>
    <property type="match status" value="1"/>
</dbReference>
<feature type="domain" description="RmlD-like substrate binding" evidence="7">
    <location>
        <begin position="3"/>
        <end position="288"/>
    </location>
</feature>
<reference evidence="8 9" key="1">
    <citation type="submission" date="2019-07" db="EMBL/GenBank/DDBJ databases">
        <title>Serratia strains were isolated from fresh produce.</title>
        <authorList>
            <person name="Cho G.-S."/>
            <person name="Stein M."/>
            <person name="Lee W."/>
            <person name="Suh S.H."/>
            <person name="Franz C.M.A.P."/>
        </authorList>
    </citation>
    <scope>NUCLEOTIDE SEQUENCE [LARGE SCALE GENOMIC DNA]</scope>
    <source>
        <strain evidence="8 9">S17</strain>
    </source>
</reference>
<evidence type="ECO:0000256" key="4">
    <source>
        <dbReference type="ARBA" id="ARBA00017099"/>
    </source>
</evidence>
<evidence type="ECO:0000313" key="8">
    <source>
        <dbReference type="EMBL" id="TXE32797.1"/>
    </source>
</evidence>
<organism evidence="8 9">
    <name type="scientific">Serratia ureilytica</name>
    <dbReference type="NCBI Taxonomy" id="300181"/>
    <lineage>
        <taxon>Bacteria</taxon>
        <taxon>Pseudomonadati</taxon>
        <taxon>Pseudomonadota</taxon>
        <taxon>Gammaproteobacteria</taxon>
        <taxon>Enterobacterales</taxon>
        <taxon>Yersiniaceae</taxon>
        <taxon>Serratia</taxon>
    </lineage>
</organism>
<dbReference type="InterPro" id="IPR036291">
    <property type="entry name" value="NAD(P)-bd_dom_sf"/>
</dbReference>
<evidence type="ECO:0000259" key="7">
    <source>
        <dbReference type="Pfam" id="PF04321"/>
    </source>
</evidence>
<evidence type="ECO:0000256" key="3">
    <source>
        <dbReference type="ARBA" id="ARBA00012929"/>
    </source>
</evidence>
<proteinExistence type="inferred from homology"/>
<evidence type="ECO:0000313" key="9">
    <source>
        <dbReference type="Proteomes" id="UP000321307"/>
    </source>
</evidence>
<comment type="pathway">
    <text evidence="1 6">Carbohydrate biosynthesis; dTDP-L-rhamnose biosynthesis.</text>
</comment>
<evidence type="ECO:0000256" key="5">
    <source>
        <dbReference type="ARBA" id="ARBA00048200"/>
    </source>
</evidence>
<dbReference type="InterPro" id="IPR029903">
    <property type="entry name" value="RmlD-like-bd"/>
</dbReference>
<sequence length="292" mass="31902">MIKVMVVGSAGQVGQELVKRAPSEWRILATDRSQLDITDAQQVNSVVSSFCPDVIINAAAYTAVDKAESEPELAFAINRDGPRYLARAANACDAAFIHISTDYVFSGDKEGLYCESDMTGPTGVYGQSKLDGERAVAEECPEHIILRTAWVFGEFGPNFVKTMVRLAREREQLSIVGDQYGSPTYAGDIADALLSIAEKALQPTERNIWGTYHFSGDEYVCWAEFASAIIDSAYFCELIAKKPSIRAIATSEYPTPAKRPANSKLDCSKIQEVFGINASNWRAALSNIALYA</sequence>